<organism evidence="5 6">
    <name type="scientific">Paenibacillus popilliae ATCC 14706</name>
    <dbReference type="NCBI Taxonomy" id="1212764"/>
    <lineage>
        <taxon>Bacteria</taxon>
        <taxon>Bacillati</taxon>
        <taxon>Bacillota</taxon>
        <taxon>Bacilli</taxon>
        <taxon>Bacillales</taxon>
        <taxon>Paenibacillaceae</taxon>
        <taxon>Paenibacillus</taxon>
    </lineage>
</organism>
<protein>
    <submittedName>
        <fullName evidence="5">Uncharacterized conserved protein</fullName>
    </submittedName>
</protein>
<keyword evidence="2 3" id="KW-0119">Carbohydrate metabolism</keyword>
<dbReference type="InterPro" id="IPR011330">
    <property type="entry name" value="Glyco_hydro/deAcase_b/a-brl"/>
</dbReference>
<evidence type="ECO:0000256" key="1">
    <source>
        <dbReference type="ARBA" id="ARBA00006821"/>
    </source>
</evidence>
<dbReference type="InterPro" id="IPR027291">
    <property type="entry name" value="Glyco_hydro_38_N_sf"/>
</dbReference>
<comment type="similarity">
    <text evidence="1 3">Belongs to the glycosyl hydrolase 57 family.</text>
</comment>
<dbReference type="Pfam" id="PF03065">
    <property type="entry name" value="Glyco_hydro_57"/>
    <property type="match status" value="1"/>
</dbReference>
<evidence type="ECO:0000256" key="3">
    <source>
        <dbReference type="RuleBase" id="RU361196"/>
    </source>
</evidence>
<dbReference type="EMBL" id="BALG01000133">
    <property type="protein sequence ID" value="GAC42647.1"/>
    <property type="molecule type" value="Genomic_DNA"/>
</dbReference>
<evidence type="ECO:0000256" key="2">
    <source>
        <dbReference type="ARBA" id="ARBA00023277"/>
    </source>
</evidence>
<dbReference type="InterPro" id="IPR004300">
    <property type="entry name" value="Glyco_hydro_57_N"/>
</dbReference>
<dbReference type="SUPFAM" id="SSF88713">
    <property type="entry name" value="Glycoside hydrolase/deacetylase"/>
    <property type="match status" value="1"/>
</dbReference>
<dbReference type="PANTHER" id="PTHR41695">
    <property type="entry name" value="1,4-ALPHA-GLUCAN BRANCHING ENZYME RV3031-RELATED"/>
    <property type="match status" value="1"/>
</dbReference>
<dbReference type="Proteomes" id="UP000029453">
    <property type="component" value="Unassembled WGS sequence"/>
</dbReference>
<dbReference type="Gene3D" id="3.20.110.10">
    <property type="entry name" value="Glycoside hydrolase 38, N terminal domain"/>
    <property type="match status" value="1"/>
</dbReference>
<sequence>MITTVPLGKHHTSPARTGQIALLLHAHLPYVRHPDRSGTLEERWYFEAVLETYLPLLDRFRRLERDRIPFRLTLSLSPILLAMMDDRRLHERFEAHLAQSIRLASSELERLAAGALRQVAAMYLERWRRYQALYREWGGHLIDGYRHYMEQGHLECITSAATHAFLPYVKQ</sequence>
<comment type="caution">
    <text evidence="5">The sequence shown here is derived from an EMBL/GenBank/DDBJ whole genome shotgun (WGS) entry which is preliminary data.</text>
</comment>
<keyword evidence="6" id="KW-1185">Reference proteome</keyword>
<dbReference type="PANTHER" id="PTHR41695:SF1">
    <property type="entry name" value="1,4-ALPHA-GLUCAN BRANCHING ENZYME TK1436"/>
    <property type="match status" value="1"/>
</dbReference>
<reference evidence="5 6" key="1">
    <citation type="submission" date="2012-10" db="EMBL/GenBank/DDBJ databases">
        <title>Draft Genome Sequence of Paenibacillus popilliae ATCC 14706T.</title>
        <authorList>
            <person name="Iiyama K."/>
            <person name="Mori K."/>
            <person name="Mon H."/>
            <person name="Chieda Y."/>
            <person name="Lee J.M."/>
            <person name="Kusakabe T."/>
            <person name="Tashiro K."/>
            <person name="Asano S."/>
            <person name="Yasunaga-Aoki C."/>
            <person name="Shimizu S."/>
        </authorList>
    </citation>
    <scope>NUCLEOTIDE SEQUENCE [LARGE SCALE GENOMIC DNA]</scope>
    <source>
        <strain evidence="5 6">ATCC 14706</strain>
    </source>
</reference>
<evidence type="ECO:0000313" key="5">
    <source>
        <dbReference type="EMBL" id="GAC42647.1"/>
    </source>
</evidence>
<gene>
    <name evidence="5" type="ORF">PPOP_2005</name>
</gene>
<dbReference type="AlphaFoldDB" id="M9LAH3"/>
<evidence type="ECO:0000259" key="4">
    <source>
        <dbReference type="Pfam" id="PF03065"/>
    </source>
</evidence>
<accession>M9LAH3</accession>
<name>M9LAH3_PAEPP</name>
<dbReference type="GO" id="GO:0030979">
    <property type="term" value="P:alpha-glucan biosynthetic process"/>
    <property type="evidence" value="ECO:0007669"/>
    <property type="project" value="InterPro"/>
</dbReference>
<proteinExistence type="inferred from homology"/>
<dbReference type="GO" id="GO:0005576">
    <property type="term" value="C:extracellular region"/>
    <property type="evidence" value="ECO:0007669"/>
    <property type="project" value="TreeGrafter"/>
</dbReference>
<dbReference type="InterPro" id="IPR040042">
    <property type="entry name" value="Branching_enz_MT3115-like"/>
</dbReference>
<dbReference type="GO" id="GO:0003844">
    <property type="term" value="F:1,4-alpha-glucan branching enzyme activity"/>
    <property type="evidence" value="ECO:0007669"/>
    <property type="project" value="InterPro"/>
</dbReference>
<evidence type="ECO:0000313" key="6">
    <source>
        <dbReference type="Proteomes" id="UP000029453"/>
    </source>
</evidence>
<feature type="domain" description="Glycoside hydrolase family 57 N-terminal" evidence="4">
    <location>
        <begin position="21"/>
        <end position="170"/>
    </location>
</feature>